<dbReference type="PANTHER" id="PTHR14695:SF8">
    <property type="entry name" value="SHC SH2 DOMAIN-BINDING PROTEIN 1"/>
    <property type="match status" value="1"/>
</dbReference>
<dbReference type="InterPro" id="IPR057508">
    <property type="entry name" value="SHCBP-like_N"/>
</dbReference>
<dbReference type="InterPro" id="IPR039448">
    <property type="entry name" value="Beta_helix"/>
</dbReference>
<gene>
    <name evidence="6" type="primary">SHCBP1</name>
</gene>
<dbReference type="SUPFAM" id="SSF51126">
    <property type="entry name" value="Pectin lyase-like"/>
    <property type="match status" value="1"/>
</dbReference>
<keyword evidence="2" id="KW-0963">Cytoplasm</keyword>
<dbReference type="Ensembl" id="ENSSTUT00000054794.1">
    <property type="protein sequence ID" value="ENSSTUP00000052404.1"/>
    <property type="gene ID" value="ENSSTUG00000022144.1"/>
</dbReference>
<dbReference type="GeneTree" id="ENSGT00940000161310"/>
<keyword evidence="3" id="KW-0206">Cytoskeleton</keyword>
<dbReference type="GO" id="GO:0005819">
    <property type="term" value="C:spindle"/>
    <property type="evidence" value="ECO:0007669"/>
    <property type="project" value="UniProtKB-SubCell"/>
</dbReference>
<reference evidence="6" key="2">
    <citation type="submission" date="2025-09" db="UniProtKB">
        <authorList>
            <consortium name="Ensembl"/>
        </authorList>
    </citation>
    <scope>IDENTIFICATION</scope>
</reference>
<evidence type="ECO:0000259" key="4">
    <source>
        <dbReference type="Pfam" id="PF13229"/>
    </source>
</evidence>
<evidence type="ECO:0000259" key="5">
    <source>
        <dbReference type="Pfam" id="PF23762"/>
    </source>
</evidence>
<dbReference type="InterPro" id="IPR011050">
    <property type="entry name" value="Pectin_lyase_fold/virulence"/>
</dbReference>
<dbReference type="Pfam" id="PF23762">
    <property type="entry name" value="SHCBP_N"/>
    <property type="match status" value="1"/>
</dbReference>
<feature type="domain" description="SHC SH2" evidence="5">
    <location>
        <begin position="30"/>
        <end position="258"/>
    </location>
</feature>
<dbReference type="InterPro" id="IPR045140">
    <property type="entry name" value="SHCBP1-like"/>
</dbReference>
<evidence type="ECO:0000256" key="3">
    <source>
        <dbReference type="ARBA" id="ARBA00023212"/>
    </source>
</evidence>
<keyword evidence="7" id="KW-1185">Reference proteome</keyword>
<sequence>MAGTRLQRAERIGDASLPDTFQTNELLYYERFKAYQDYMLGDCKTSEVKAFTADYLEKVLEPCDWQAQWCTDVFDVLVEVVDVNYKALKAQVKLVVPLQCETRGCELTEEAMNTLLEATLHKVPLQELRVVFDESGDFDQTALALEHLRFFYKHIWRQWDDEDEDDDFDYFVRCVEPRLRLFYDILEDRVPAGLVAEYYSLLARCSQKFQEFSSLRNGISSDSESELDNVSMVEGLRMYEQMEALKRKLRIIENPLLRYEPLLAVSACYEGDVVIVLPGHYNVTSSISIPDSISVEGFGLPDEVVIEKKNKGDSFVESTGADVKISNVKFIQHDAIEGILCVRQGKLEMENCVLQCETTGVIVRTSAHLTMNMCDLYGSKGAGVEIYPGSVCSMVGNGIHHCKEGILIKDFADEMDTMPKITMVNNVIHNNEGYGVILVKPSDAGEGTLQVDVPVIVVDDCSVKEPVSYSSCYVVPPEFTEGNDAIKKELVATSAKKQRRQKSRLKELGVTQADDNLLSQEMFVSIQDNQFRRNGMGSFGTFLY</sequence>
<dbReference type="GO" id="GO:0008543">
    <property type="term" value="P:fibroblast growth factor receptor signaling pathway"/>
    <property type="evidence" value="ECO:0007669"/>
    <property type="project" value="TreeGrafter"/>
</dbReference>
<reference evidence="6" key="1">
    <citation type="submission" date="2025-08" db="UniProtKB">
        <authorList>
            <consortium name="Ensembl"/>
        </authorList>
    </citation>
    <scope>IDENTIFICATION</scope>
</reference>
<dbReference type="Gene3D" id="2.160.20.10">
    <property type="entry name" value="Single-stranded right-handed beta-helix, Pectin lyase-like"/>
    <property type="match status" value="1"/>
</dbReference>
<dbReference type="AlphaFoldDB" id="A0A673ZYF7"/>
<feature type="domain" description="Right handed beta helix" evidence="4">
    <location>
        <begin position="318"/>
        <end position="440"/>
    </location>
</feature>
<proteinExistence type="predicted"/>
<evidence type="ECO:0000256" key="2">
    <source>
        <dbReference type="ARBA" id="ARBA00022490"/>
    </source>
</evidence>
<protein>
    <submittedName>
        <fullName evidence="6">SHC binding and spindle associated 1</fullName>
    </submittedName>
</protein>
<organism evidence="6 7">
    <name type="scientific">Salmo trutta</name>
    <name type="common">Brown trout</name>
    <dbReference type="NCBI Taxonomy" id="8032"/>
    <lineage>
        <taxon>Eukaryota</taxon>
        <taxon>Metazoa</taxon>
        <taxon>Chordata</taxon>
        <taxon>Craniata</taxon>
        <taxon>Vertebrata</taxon>
        <taxon>Euteleostomi</taxon>
        <taxon>Actinopterygii</taxon>
        <taxon>Neopterygii</taxon>
        <taxon>Teleostei</taxon>
        <taxon>Protacanthopterygii</taxon>
        <taxon>Salmoniformes</taxon>
        <taxon>Salmonidae</taxon>
        <taxon>Salmoninae</taxon>
        <taxon>Salmo</taxon>
    </lineage>
</organism>
<dbReference type="PANTHER" id="PTHR14695">
    <property type="entry name" value="SHC SH2-DOMAIN BINDING PROTEIN 1-RELATED"/>
    <property type="match status" value="1"/>
</dbReference>
<evidence type="ECO:0000313" key="6">
    <source>
        <dbReference type="Ensembl" id="ENSSTUP00000052404.1"/>
    </source>
</evidence>
<dbReference type="InterPro" id="IPR012334">
    <property type="entry name" value="Pectin_lyas_fold"/>
</dbReference>
<dbReference type="Pfam" id="PF13229">
    <property type="entry name" value="Beta_helix"/>
    <property type="match status" value="1"/>
</dbReference>
<name>A0A673ZYF7_SALTR</name>
<accession>A0A673ZYF7</accession>
<dbReference type="Proteomes" id="UP000472277">
    <property type="component" value="Chromosome 12"/>
</dbReference>
<evidence type="ECO:0000313" key="7">
    <source>
        <dbReference type="Proteomes" id="UP000472277"/>
    </source>
</evidence>
<evidence type="ECO:0000256" key="1">
    <source>
        <dbReference type="ARBA" id="ARBA00004186"/>
    </source>
</evidence>
<comment type="subcellular location">
    <subcellularLocation>
        <location evidence="1">Cytoplasm</location>
        <location evidence="1">Cytoskeleton</location>
        <location evidence="1">Spindle</location>
    </subcellularLocation>
</comment>